<keyword evidence="1" id="KW-0472">Membrane</keyword>
<sequence length="98" mass="11258">MSRILTSSTSMPIRTILIKEANHNHGQYIPPELTLSLIVFPPQIIISDPEGVVQLIKTSSHRILIVIFMLFLHVNLILCRKLIFQLKNIFLPFKIIKV</sequence>
<reference evidence="2 3" key="1">
    <citation type="journal article" date="2016" name="Nat. Commun.">
        <title>Thousands of microbial genomes shed light on interconnected biogeochemical processes in an aquifer system.</title>
        <authorList>
            <person name="Anantharaman K."/>
            <person name="Brown C.T."/>
            <person name="Hug L.A."/>
            <person name="Sharon I."/>
            <person name="Castelle C.J."/>
            <person name="Probst A.J."/>
            <person name="Thomas B.C."/>
            <person name="Singh A."/>
            <person name="Wilkins M.J."/>
            <person name="Karaoz U."/>
            <person name="Brodie E.L."/>
            <person name="Williams K.H."/>
            <person name="Hubbard S.S."/>
            <person name="Banfield J.F."/>
        </authorList>
    </citation>
    <scope>NUCLEOTIDE SEQUENCE [LARGE SCALE GENOMIC DNA]</scope>
</reference>
<feature type="transmembrane region" description="Helical" evidence="1">
    <location>
        <begin position="63"/>
        <end position="83"/>
    </location>
</feature>
<evidence type="ECO:0000313" key="2">
    <source>
        <dbReference type="EMBL" id="OGF67678.1"/>
    </source>
</evidence>
<evidence type="ECO:0000256" key="1">
    <source>
        <dbReference type="SAM" id="Phobius"/>
    </source>
</evidence>
<protein>
    <submittedName>
        <fullName evidence="2">Uncharacterized protein</fullName>
    </submittedName>
</protein>
<accession>A0A1F5VWD8</accession>
<dbReference type="STRING" id="1817863.A2Y62_11155"/>
<name>A0A1F5VWD8_9BACT</name>
<proteinExistence type="predicted"/>
<dbReference type="AlphaFoldDB" id="A0A1F5VWD8"/>
<comment type="caution">
    <text evidence="2">The sequence shown here is derived from an EMBL/GenBank/DDBJ whole genome shotgun (WGS) entry which is preliminary data.</text>
</comment>
<dbReference type="Proteomes" id="UP000178943">
    <property type="component" value="Unassembled WGS sequence"/>
</dbReference>
<dbReference type="EMBL" id="MFGW01000042">
    <property type="protein sequence ID" value="OGF67678.1"/>
    <property type="molecule type" value="Genomic_DNA"/>
</dbReference>
<organism evidence="2 3">
    <name type="scientific">Candidatus Fischerbacteria bacterium RBG_13_37_8</name>
    <dbReference type="NCBI Taxonomy" id="1817863"/>
    <lineage>
        <taxon>Bacteria</taxon>
        <taxon>Candidatus Fischeribacteriota</taxon>
    </lineage>
</organism>
<keyword evidence="1" id="KW-0812">Transmembrane</keyword>
<gene>
    <name evidence="2" type="ORF">A2Y62_11155</name>
</gene>
<keyword evidence="1" id="KW-1133">Transmembrane helix</keyword>
<evidence type="ECO:0000313" key="3">
    <source>
        <dbReference type="Proteomes" id="UP000178943"/>
    </source>
</evidence>